<dbReference type="Pfam" id="PF07714">
    <property type="entry name" value="PK_Tyr_Ser-Thr"/>
    <property type="match status" value="1"/>
</dbReference>
<dbReference type="InterPro" id="IPR001245">
    <property type="entry name" value="Ser-Thr/Tyr_kinase_cat_dom"/>
</dbReference>
<dbReference type="SUPFAM" id="SSF56112">
    <property type="entry name" value="Protein kinase-like (PK-like)"/>
    <property type="match status" value="1"/>
</dbReference>
<evidence type="ECO:0000256" key="5">
    <source>
        <dbReference type="SAM" id="MobiDB-lite"/>
    </source>
</evidence>
<feature type="region of interest" description="Disordered" evidence="5">
    <location>
        <begin position="151"/>
        <end position="241"/>
    </location>
</feature>
<evidence type="ECO:0000256" key="3">
    <source>
        <dbReference type="ARBA" id="ARBA00022777"/>
    </source>
</evidence>
<accession>A0AAD6V9L1</accession>
<keyword evidence="2" id="KW-0547">Nucleotide-binding</keyword>
<keyword evidence="1" id="KW-0808">Transferase</keyword>
<dbReference type="Gene3D" id="1.10.510.10">
    <property type="entry name" value="Transferase(Phosphotransferase) domain 1"/>
    <property type="match status" value="1"/>
</dbReference>
<keyword evidence="4" id="KW-0067">ATP-binding</keyword>
<evidence type="ECO:0000256" key="4">
    <source>
        <dbReference type="ARBA" id="ARBA00022840"/>
    </source>
</evidence>
<dbReference type="PANTHER" id="PTHR44329:SF288">
    <property type="entry name" value="MITOGEN-ACTIVATED PROTEIN KINASE KINASE KINASE 20"/>
    <property type="match status" value="1"/>
</dbReference>
<organism evidence="7 8">
    <name type="scientific">Mycena pura</name>
    <dbReference type="NCBI Taxonomy" id="153505"/>
    <lineage>
        <taxon>Eukaryota</taxon>
        <taxon>Fungi</taxon>
        <taxon>Dikarya</taxon>
        <taxon>Basidiomycota</taxon>
        <taxon>Agaricomycotina</taxon>
        <taxon>Agaricomycetes</taxon>
        <taxon>Agaricomycetidae</taxon>
        <taxon>Agaricales</taxon>
        <taxon>Marasmiineae</taxon>
        <taxon>Mycenaceae</taxon>
        <taxon>Mycena</taxon>
    </lineage>
</organism>
<proteinExistence type="predicted"/>
<dbReference type="InterPro" id="IPR000719">
    <property type="entry name" value="Prot_kinase_dom"/>
</dbReference>
<feature type="compositionally biased region" description="Low complexity" evidence="5">
    <location>
        <begin position="354"/>
        <end position="367"/>
    </location>
</feature>
<evidence type="ECO:0000256" key="1">
    <source>
        <dbReference type="ARBA" id="ARBA00022679"/>
    </source>
</evidence>
<evidence type="ECO:0000259" key="6">
    <source>
        <dbReference type="PROSITE" id="PS50011"/>
    </source>
</evidence>
<feature type="compositionally biased region" description="Low complexity" evidence="5">
    <location>
        <begin position="291"/>
        <end position="310"/>
    </location>
</feature>
<protein>
    <submittedName>
        <fullName evidence="7">Kinase-like domain-containing protein</fullName>
    </submittedName>
</protein>
<dbReference type="InterPro" id="IPR008271">
    <property type="entry name" value="Ser/Thr_kinase_AS"/>
</dbReference>
<comment type="caution">
    <text evidence="7">The sequence shown here is derived from an EMBL/GenBank/DDBJ whole genome shotgun (WGS) entry which is preliminary data.</text>
</comment>
<feature type="compositionally biased region" description="Basic and acidic residues" evidence="5">
    <location>
        <begin position="223"/>
        <end position="241"/>
    </location>
</feature>
<evidence type="ECO:0000313" key="7">
    <source>
        <dbReference type="EMBL" id="KAJ7203634.1"/>
    </source>
</evidence>
<dbReference type="GO" id="GO:0004674">
    <property type="term" value="F:protein serine/threonine kinase activity"/>
    <property type="evidence" value="ECO:0007669"/>
    <property type="project" value="TreeGrafter"/>
</dbReference>
<sequence length="866" mass="97303">MKSSSRSRDPSPTGAIFRVPIYPRSDAYRPLCDKNVPPLPPIDYRAVSEAHFNELDRYLAAYLAKVPFLPVREEFHPKRNQARQKLATLPVSRFEDLSSDVYFELSRRYPEFKEDPSGNVTPGSNYDDYLVPDFPTTAIIPNKSTIEEEYIEVPYGREARESGSSTLDDRDRADADPEPPDTASDYLVSPRSPAVGLSGLSARPLKDNNDDEYDKFGRAGVSSDRERDRGPGRGSEQDKVARDYEYQISLLVRQLDEASERDRQLVESEARVFKHWQDLSRNITYDDYSVSDVPANSSSRPSSRTDSFGDTGNGGNVGRRTRSSEHHYRPSEELPTSRRSADAPAVRISGDDISYTASSTSSRSNPSQDVAQHIHSVSDKSYYSPLFNRTILEAAEILRAPVTDPAWPQAEMGEAQPAQAREGDVGLDGSSGQGRLNYVTSLTNEEMTRAQKTVTNYDVPAVVARLSVILRTPASYKRFVACRGNVAQTLVNLLQDLLDLNSSFAVRPLLLHALLQLAKTSGRHPRCLHLLSNPKLGQQMAGGGFGDVFKGTIGEQMVAIKIMRVYEDSDKQAVLKEFGREALIWRQLSHPNLLPFFGIYYLEERLCLVSPWMVHGNITRFMSNNPTCTEQRRLSFILDVADGLKYLHEKNVIHGDLKGVNILVTPSGRACIADFGLSSLVLALTQRITESTARQAGTARYLPPELLRGERKRKDFSSDVYSFAGVSYEARTTPLYSSSCPNLPSFWKILRGKVPFFEFREEATVIFKVLDGKRPSKPTSSLDTLCFDRLWHLLESCWKQEPETRPTSFEIVKQLRDLSIQTTVTPADWDPSDTVKFRRSLQIEPTLVSVVELDRMIFGEDVHFTH</sequence>
<dbReference type="PROSITE" id="PS00108">
    <property type="entry name" value="PROTEIN_KINASE_ST"/>
    <property type="match status" value="1"/>
</dbReference>
<dbReference type="InterPro" id="IPR011009">
    <property type="entry name" value="Kinase-like_dom_sf"/>
</dbReference>
<dbReference type="InterPro" id="IPR013724">
    <property type="entry name" value="GIT_SHD"/>
</dbReference>
<feature type="compositionally biased region" description="Basic and acidic residues" evidence="5">
    <location>
        <begin position="155"/>
        <end position="175"/>
    </location>
</feature>
<dbReference type="EMBL" id="JARJCW010000050">
    <property type="protein sequence ID" value="KAJ7203634.1"/>
    <property type="molecule type" value="Genomic_DNA"/>
</dbReference>
<feature type="domain" description="Protein kinase" evidence="6">
    <location>
        <begin position="534"/>
        <end position="820"/>
    </location>
</feature>
<evidence type="ECO:0000313" key="8">
    <source>
        <dbReference type="Proteomes" id="UP001219525"/>
    </source>
</evidence>
<feature type="region of interest" description="Disordered" evidence="5">
    <location>
        <begin position="288"/>
        <end position="373"/>
    </location>
</feature>
<dbReference type="SMART" id="SM00220">
    <property type="entry name" value="S_TKc"/>
    <property type="match status" value="1"/>
</dbReference>
<keyword evidence="8" id="KW-1185">Reference proteome</keyword>
<dbReference type="InterPro" id="IPR051681">
    <property type="entry name" value="Ser/Thr_Kinases-Pseudokinases"/>
</dbReference>
<dbReference type="Pfam" id="PF08518">
    <property type="entry name" value="GIT_SHD"/>
    <property type="match status" value="1"/>
</dbReference>
<dbReference type="AlphaFoldDB" id="A0AAD6V9L1"/>
<dbReference type="PANTHER" id="PTHR44329">
    <property type="entry name" value="SERINE/THREONINE-PROTEIN KINASE TNNI3K-RELATED"/>
    <property type="match status" value="1"/>
</dbReference>
<dbReference type="SMART" id="SM00555">
    <property type="entry name" value="GIT"/>
    <property type="match status" value="1"/>
</dbReference>
<gene>
    <name evidence="7" type="ORF">GGX14DRAFT_651886</name>
</gene>
<evidence type="ECO:0000256" key="2">
    <source>
        <dbReference type="ARBA" id="ARBA00022741"/>
    </source>
</evidence>
<dbReference type="Proteomes" id="UP001219525">
    <property type="component" value="Unassembled WGS sequence"/>
</dbReference>
<dbReference type="GO" id="GO:0005524">
    <property type="term" value="F:ATP binding"/>
    <property type="evidence" value="ECO:0007669"/>
    <property type="project" value="UniProtKB-KW"/>
</dbReference>
<feature type="compositionally biased region" description="Basic and acidic residues" evidence="5">
    <location>
        <begin position="322"/>
        <end position="341"/>
    </location>
</feature>
<dbReference type="PROSITE" id="PS50011">
    <property type="entry name" value="PROTEIN_KINASE_DOM"/>
    <property type="match status" value="1"/>
</dbReference>
<name>A0AAD6V9L1_9AGAR</name>
<keyword evidence="3 7" id="KW-0418">Kinase</keyword>
<reference evidence="7" key="1">
    <citation type="submission" date="2023-03" db="EMBL/GenBank/DDBJ databases">
        <title>Massive genome expansion in bonnet fungi (Mycena s.s.) driven by repeated elements and novel gene families across ecological guilds.</title>
        <authorList>
            <consortium name="Lawrence Berkeley National Laboratory"/>
            <person name="Harder C.B."/>
            <person name="Miyauchi S."/>
            <person name="Viragh M."/>
            <person name="Kuo A."/>
            <person name="Thoen E."/>
            <person name="Andreopoulos B."/>
            <person name="Lu D."/>
            <person name="Skrede I."/>
            <person name="Drula E."/>
            <person name="Henrissat B."/>
            <person name="Morin E."/>
            <person name="Kohler A."/>
            <person name="Barry K."/>
            <person name="LaButti K."/>
            <person name="Morin E."/>
            <person name="Salamov A."/>
            <person name="Lipzen A."/>
            <person name="Mereny Z."/>
            <person name="Hegedus B."/>
            <person name="Baldrian P."/>
            <person name="Stursova M."/>
            <person name="Weitz H."/>
            <person name="Taylor A."/>
            <person name="Grigoriev I.V."/>
            <person name="Nagy L.G."/>
            <person name="Martin F."/>
            <person name="Kauserud H."/>
        </authorList>
    </citation>
    <scope>NUCLEOTIDE SEQUENCE</scope>
    <source>
        <strain evidence="7">9144</strain>
    </source>
</reference>